<dbReference type="EMBL" id="JBHFEH010000045">
    <property type="protein sequence ID" value="KAL2050631.1"/>
    <property type="molecule type" value="Genomic_DNA"/>
</dbReference>
<sequence>MSALCWEESLDRDTSSATASPKRLSNSSAISPSARPPQRNIVALSFALNSVDNTIIYFQDNVGQLIEAANSAASTTWSINRTGVGGKNRSTIAAAVSRPDFPLVISIFYVDANNLIHDISYTPSTSKWNLGDLSDQGYTTMPNSSLTAMYSQCNLCANTTIIAFQDENGLVQIGNLASGGWTLTQLGPALDPDMGAGLILQLFYLNRSEDQINLYYKKPDLNMSLASWKPAFENNGVLSIIPHPIFC</sequence>
<dbReference type="Pfam" id="PF07938">
    <property type="entry name" value="Fungal_lectin"/>
    <property type="match status" value="1"/>
</dbReference>
<feature type="compositionally biased region" description="Polar residues" evidence="2">
    <location>
        <begin position="15"/>
        <end position="31"/>
    </location>
</feature>
<organism evidence="3 4">
    <name type="scientific">Lepraria finkii</name>
    <dbReference type="NCBI Taxonomy" id="1340010"/>
    <lineage>
        <taxon>Eukaryota</taxon>
        <taxon>Fungi</taxon>
        <taxon>Dikarya</taxon>
        <taxon>Ascomycota</taxon>
        <taxon>Pezizomycotina</taxon>
        <taxon>Lecanoromycetes</taxon>
        <taxon>OSLEUM clade</taxon>
        <taxon>Lecanoromycetidae</taxon>
        <taxon>Lecanorales</taxon>
        <taxon>Lecanorineae</taxon>
        <taxon>Stereocaulaceae</taxon>
        <taxon>Lepraria</taxon>
    </lineage>
</organism>
<dbReference type="InterPro" id="IPR012475">
    <property type="entry name" value="Fungal_lectin"/>
</dbReference>
<comment type="similarity">
    <text evidence="1">Belongs to the fungal fucose-specific lectin family.</text>
</comment>
<dbReference type="Gene3D" id="2.120.10.70">
    <property type="entry name" value="Fucose-specific lectin"/>
    <property type="match status" value="1"/>
</dbReference>
<accession>A0ABR4B0R6</accession>
<proteinExistence type="inferred from homology"/>
<gene>
    <name evidence="3" type="ORF">ABVK25_009140</name>
</gene>
<feature type="region of interest" description="Disordered" evidence="2">
    <location>
        <begin position="1"/>
        <end position="35"/>
    </location>
</feature>
<evidence type="ECO:0000313" key="3">
    <source>
        <dbReference type="EMBL" id="KAL2050631.1"/>
    </source>
</evidence>
<comment type="caution">
    <text evidence="3">The sequence shown here is derived from an EMBL/GenBank/DDBJ whole genome shotgun (WGS) entry which is preliminary data.</text>
</comment>
<evidence type="ECO:0008006" key="5">
    <source>
        <dbReference type="Google" id="ProtNLM"/>
    </source>
</evidence>
<dbReference type="Proteomes" id="UP001590951">
    <property type="component" value="Unassembled WGS sequence"/>
</dbReference>
<evidence type="ECO:0000313" key="4">
    <source>
        <dbReference type="Proteomes" id="UP001590951"/>
    </source>
</evidence>
<evidence type="ECO:0000256" key="2">
    <source>
        <dbReference type="SAM" id="MobiDB-lite"/>
    </source>
</evidence>
<name>A0ABR4B0R6_9LECA</name>
<dbReference type="SUPFAM" id="SSF89372">
    <property type="entry name" value="Fucose-specific lectin"/>
    <property type="match status" value="1"/>
</dbReference>
<protein>
    <recommendedName>
        <fullName evidence="5">Fucose-specific lectin</fullName>
    </recommendedName>
</protein>
<evidence type="ECO:0000256" key="1">
    <source>
        <dbReference type="ARBA" id="ARBA00009042"/>
    </source>
</evidence>
<keyword evidence="4" id="KW-1185">Reference proteome</keyword>
<reference evidence="3 4" key="1">
    <citation type="submission" date="2024-09" db="EMBL/GenBank/DDBJ databases">
        <title>Rethinking Asexuality: The Enigmatic Case of Functional Sexual Genes in Lepraria (Stereocaulaceae).</title>
        <authorList>
            <person name="Doellman M."/>
            <person name="Sun Y."/>
            <person name="Barcenas-Pena A."/>
            <person name="Lumbsch H.T."/>
            <person name="Grewe F."/>
        </authorList>
    </citation>
    <scope>NUCLEOTIDE SEQUENCE [LARGE SCALE GENOMIC DNA]</scope>
    <source>
        <strain evidence="3 4">Grewe 0041</strain>
    </source>
</reference>